<dbReference type="GO" id="GO:0001522">
    <property type="term" value="P:pseudouridine synthesis"/>
    <property type="evidence" value="ECO:0007669"/>
    <property type="project" value="InterPro"/>
</dbReference>
<accession>A0A202BFE1</accession>
<evidence type="ECO:0000256" key="6">
    <source>
        <dbReference type="ARBA" id="ARBA00041420"/>
    </source>
</evidence>
<keyword evidence="11" id="KW-0694">RNA-binding</keyword>
<evidence type="ECO:0000256" key="11">
    <source>
        <dbReference type="PROSITE-ProRule" id="PRU00182"/>
    </source>
</evidence>
<dbReference type="Proteomes" id="UP000196342">
    <property type="component" value="Unassembled WGS sequence"/>
</dbReference>
<dbReference type="PANTHER" id="PTHR47683:SF2">
    <property type="entry name" value="RNA-BINDING S4 DOMAIN-CONTAINING PROTEIN"/>
    <property type="match status" value="1"/>
</dbReference>
<evidence type="ECO:0000256" key="7">
    <source>
        <dbReference type="ARBA" id="ARBA00041697"/>
    </source>
</evidence>
<dbReference type="PROSITE" id="PS50889">
    <property type="entry name" value="S4"/>
    <property type="match status" value="1"/>
</dbReference>
<organism evidence="13 14">
    <name type="scientific">Chromobacterium violaceum</name>
    <dbReference type="NCBI Taxonomy" id="536"/>
    <lineage>
        <taxon>Bacteria</taxon>
        <taxon>Pseudomonadati</taxon>
        <taxon>Pseudomonadota</taxon>
        <taxon>Betaproteobacteria</taxon>
        <taxon>Neisseriales</taxon>
        <taxon>Chromobacteriaceae</taxon>
        <taxon>Chromobacterium</taxon>
    </lineage>
</organism>
<evidence type="ECO:0000256" key="2">
    <source>
        <dbReference type="ARBA" id="ARBA00036390"/>
    </source>
</evidence>
<sequence>MRISTMDETSVRLSKRMVELGLCSRREADVCIEQGLVKVDGKVVNTLGARVRPEQQITLAGKPQAMATLPVTMLLNRPAGEEAPPAQLLGPDSRAPQDGAEQVWLARHRQHLTAVGAVDERCHGLLVLTQDKKLPRHLAECEMEFLLQVEQAPAADALKARVAAIRLDGKPLRQCKISRQSDHQLRCAVYAPRAGFFAEISRQLGVSLQSARCIRIGRLALAGLQPGQWRYLQPFERF</sequence>
<dbReference type="Gene3D" id="3.30.70.580">
    <property type="entry name" value="Pseudouridine synthase I, catalytic domain, N-terminal subdomain"/>
    <property type="match status" value="1"/>
</dbReference>
<dbReference type="Gene3D" id="3.30.70.1560">
    <property type="entry name" value="Alpha-L RNA-binding motif"/>
    <property type="match status" value="1"/>
</dbReference>
<protein>
    <recommendedName>
        <fullName evidence="5">Dual-specificity RNA pseudouridine synthase RluF</fullName>
        <ecNumber evidence="4">5.4.99.21</ecNumber>
    </recommendedName>
    <alternativeName>
        <fullName evidence="7">23S rRNA pseudouridine(2604) synthase</fullName>
    </alternativeName>
    <alternativeName>
        <fullName evidence="9">Ribosomal large subunit pseudouridine synthase F</fullName>
    </alternativeName>
    <alternativeName>
        <fullName evidence="8">rRNA pseudouridylate synthase F</fullName>
    </alternativeName>
    <alternativeName>
        <fullName evidence="10">rRNA-uridine isomerase F</fullName>
    </alternativeName>
    <alternativeName>
        <fullName evidence="6">tRNA(Tyr) pseudouridine(35) synthase</fullName>
    </alternativeName>
</protein>
<dbReference type="Pfam" id="PF01479">
    <property type="entry name" value="S4"/>
    <property type="match status" value="1"/>
</dbReference>
<dbReference type="InterPro" id="IPR002942">
    <property type="entry name" value="S4_RNA-bd"/>
</dbReference>
<dbReference type="GO" id="GO:0003723">
    <property type="term" value="F:RNA binding"/>
    <property type="evidence" value="ECO:0007669"/>
    <property type="project" value="UniProtKB-KW"/>
</dbReference>
<comment type="catalytic activity">
    <reaction evidence="2">
        <text>uridine(35) in tRNA(Tyr) = pseudouridine(35) in tRNA(Tyr)</text>
        <dbReference type="Rhea" id="RHEA:60556"/>
        <dbReference type="Rhea" id="RHEA-COMP:15607"/>
        <dbReference type="Rhea" id="RHEA-COMP:15608"/>
        <dbReference type="ChEBI" id="CHEBI:65314"/>
        <dbReference type="ChEBI" id="CHEBI:65315"/>
    </reaction>
</comment>
<evidence type="ECO:0000313" key="14">
    <source>
        <dbReference type="Proteomes" id="UP000196342"/>
    </source>
</evidence>
<evidence type="ECO:0000313" key="13">
    <source>
        <dbReference type="EMBL" id="OVE50267.1"/>
    </source>
</evidence>
<dbReference type="InterPro" id="IPR020103">
    <property type="entry name" value="PsdUridine_synth_cat_dom_sf"/>
</dbReference>
<dbReference type="SMART" id="SM00363">
    <property type="entry name" value="S4"/>
    <property type="match status" value="1"/>
</dbReference>
<dbReference type="GO" id="GO:0006396">
    <property type="term" value="P:RNA processing"/>
    <property type="evidence" value="ECO:0007669"/>
    <property type="project" value="UniProtKB-ARBA"/>
</dbReference>
<dbReference type="InterPro" id="IPR036986">
    <property type="entry name" value="S4_RNA-bd_sf"/>
</dbReference>
<dbReference type="EMBL" id="NHOO01000002">
    <property type="protein sequence ID" value="OVE50267.1"/>
    <property type="molecule type" value="Genomic_DNA"/>
</dbReference>
<evidence type="ECO:0000259" key="12">
    <source>
        <dbReference type="SMART" id="SM00363"/>
    </source>
</evidence>
<dbReference type="InterPro" id="IPR050343">
    <property type="entry name" value="RsuA_PseudoU_synthase"/>
</dbReference>
<evidence type="ECO:0000256" key="9">
    <source>
        <dbReference type="ARBA" id="ARBA00042890"/>
    </source>
</evidence>
<dbReference type="GO" id="GO:0160138">
    <property type="term" value="F:23S rRNA pseudouridine(2604) synthase activity"/>
    <property type="evidence" value="ECO:0007669"/>
    <property type="project" value="UniProtKB-EC"/>
</dbReference>
<feature type="domain" description="RNA-binding S4" evidence="12">
    <location>
        <begin position="11"/>
        <end position="70"/>
    </location>
</feature>
<keyword evidence="14" id="KW-1185">Reference proteome</keyword>
<evidence type="ECO:0000256" key="3">
    <source>
        <dbReference type="ARBA" id="ARBA00036535"/>
    </source>
</evidence>
<dbReference type="SUPFAM" id="SSF55174">
    <property type="entry name" value="Alpha-L RNA-binding motif"/>
    <property type="match status" value="1"/>
</dbReference>
<name>A0A202BFE1_CHRVL</name>
<dbReference type="EC" id="5.4.99.21" evidence="4"/>
<evidence type="ECO:0000256" key="10">
    <source>
        <dbReference type="ARBA" id="ARBA00043147"/>
    </source>
</evidence>
<dbReference type="PANTHER" id="PTHR47683">
    <property type="entry name" value="PSEUDOURIDINE SYNTHASE FAMILY PROTEIN-RELATED"/>
    <property type="match status" value="1"/>
</dbReference>
<evidence type="ECO:0000256" key="1">
    <source>
        <dbReference type="ARBA" id="ARBA00023235"/>
    </source>
</evidence>
<gene>
    <name evidence="13" type="ORF">CBW21_03185</name>
</gene>
<dbReference type="SUPFAM" id="SSF55120">
    <property type="entry name" value="Pseudouridine synthase"/>
    <property type="match status" value="1"/>
</dbReference>
<dbReference type="CDD" id="cd00165">
    <property type="entry name" value="S4"/>
    <property type="match status" value="1"/>
</dbReference>
<evidence type="ECO:0000256" key="5">
    <source>
        <dbReference type="ARBA" id="ARBA00039989"/>
    </source>
</evidence>
<comment type="catalytic activity">
    <reaction evidence="3">
        <text>uridine(2604) in 23S rRNA = pseudouridine(2604) in 23S rRNA</text>
        <dbReference type="Rhea" id="RHEA:38875"/>
        <dbReference type="Rhea" id="RHEA-COMP:10093"/>
        <dbReference type="Rhea" id="RHEA-COMP:10094"/>
        <dbReference type="ChEBI" id="CHEBI:65314"/>
        <dbReference type="ChEBI" id="CHEBI:65315"/>
        <dbReference type="EC" id="5.4.99.21"/>
    </reaction>
</comment>
<evidence type="ECO:0000256" key="8">
    <source>
        <dbReference type="ARBA" id="ARBA00042843"/>
    </source>
</evidence>
<reference evidence="13 14" key="1">
    <citation type="submission" date="2017-05" db="EMBL/GenBank/DDBJ databases">
        <title>Chromobacterium violaceum GHPS1 isolated from Hydrocarbon polluted soil in French Guiana display an awesome secondary metabolite arsenal and a battery of drug and heavy-metal-resistance and detoxification of xenobiotics proteins.</title>
        <authorList>
            <person name="Belbahri L."/>
        </authorList>
    </citation>
    <scope>NUCLEOTIDE SEQUENCE [LARGE SCALE GENOMIC DNA]</scope>
    <source>
        <strain evidence="13 14">GHPS1</strain>
    </source>
</reference>
<dbReference type="AlphaFoldDB" id="A0A202BFE1"/>
<dbReference type="InterPro" id="IPR020094">
    <property type="entry name" value="TruA/RsuA/RluB/E/F_N"/>
</dbReference>
<comment type="caution">
    <text evidence="13">The sequence shown here is derived from an EMBL/GenBank/DDBJ whole genome shotgun (WGS) entry which is preliminary data.</text>
</comment>
<dbReference type="Gene3D" id="3.10.290.10">
    <property type="entry name" value="RNA-binding S4 domain"/>
    <property type="match status" value="1"/>
</dbReference>
<evidence type="ECO:0000256" key="4">
    <source>
        <dbReference type="ARBA" id="ARBA00038922"/>
    </source>
</evidence>
<proteinExistence type="predicted"/>
<keyword evidence="1" id="KW-0413">Isomerase</keyword>
<dbReference type="InterPro" id="IPR042092">
    <property type="entry name" value="PsdUridine_s_RsuA/RluB/E/F_cat"/>
</dbReference>